<dbReference type="AlphaFoldDB" id="A0A8H7DDL7"/>
<dbReference type="InterPro" id="IPR041320">
    <property type="entry name" value="CxC1"/>
</dbReference>
<dbReference type="Pfam" id="PF18802">
    <property type="entry name" value="CxC1"/>
    <property type="match status" value="1"/>
</dbReference>
<dbReference type="Pfam" id="PF18758">
    <property type="entry name" value="KDZ"/>
    <property type="match status" value="1"/>
</dbReference>
<comment type="caution">
    <text evidence="3">The sequence shown here is derived from an EMBL/GenBank/DDBJ whole genome shotgun (WGS) entry which is preliminary data.</text>
</comment>
<evidence type="ECO:0000313" key="3">
    <source>
        <dbReference type="EMBL" id="KAF7371589.1"/>
    </source>
</evidence>
<feature type="compositionally biased region" description="Low complexity" evidence="1">
    <location>
        <begin position="352"/>
        <end position="377"/>
    </location>
</feature>
<protein>
    <submittedName>
        <fullName evidence="3">CxC1 domain-containing protein</fullName>
    </submittedName>
</protein>
<dbReference type="PANTHER" id="PTHR33096">
    <property type="entry name" value="CXC2 DOMAIN-CONTAINING PROTEIN"/>
    <property type="match status" value="1"/>
</dbReference>
<feature type="region of interest" description="Disordered" evidence="1">
    <location>
        <begin position="352"/>
        <end position="383"/>
    </location>
</feature>
<dbReference type="Proteomes" id="UP000620124">
    <property type="component" value="Unassembled WGS sequence"/>
</dbReference>
<dbReference type="PANTHER" id="PTHR33096:SF1">
    <property type="entry name" value="CXC1-LIKE CYSTEINE CLUSTER ASSOCIATED WITH KDZ TRANSPOSASES DOMAIN-CONTAINING PROTEIN"/>
    <property type="match status" value="1"/>
</dbReference>
<proteinExistence type="predicted"/>
<feature type="region of interest" description="Disordered" evidence="1">
    <location>
        <begin position="1"/>
        <end position="93"/>
    </location>
</feature>
<dbReference type="EMBL" id="JACAZI010000001">
    <property type="protein sequence ID" value="KAF7371589.1"/>
    <property type="molecule type" value="Genomic_DNA"/>
</dbReference>
<gene>
    <name evidence="3" type="ORF">MVEN_00014300</name>
</gene>
<reference evidence="3" key="1">
    <citation type="submission" date="2020-05" db="EMBL/GenBank/DDBJ databases">
        <title>Mycena genomes resolve the evolution of fungal bioluminescence.</title>
        <authorList>
            <person name="Tsai I.J."/>
        </authorList>
    </citation>
    <scope>NUCLEOTIDE SEQUENCE</scope>
    <source>
        <strain evidence="3">CCC161011</strain>
    </source>
</reference>
<feature type="domain" description="CxC1-like cysteine cluster associated with KDZ transposases" evidence="2">
    <location>
        <begin position="157"/>
        <end position="245"/>
    </location>
</feature>
<sequence>MVLSGPKQSRRANHTASRSGFGAHFTSPVKHGDTRKKAVPLPLGHAMRLADARSRLKARLNKEPAPSTRFDASPPPVDPSLDSQPNRDEEWVDEQAQWVDEQAPRIAPDPPPPPANAASCRRVADSWEELLPRLESSYADYYRSTHAQQRPVAPALVEHECTVGCTKQIKKVVKCLYPLYVLNVQIVTCECMPIAVLLVQHGVFPASPKRPRIGVSIDVLDLYRAMFERSCDAITALAAALHTVYDRRGFTVVSDRNPLDRVADPFRGSLTQAVQWSTNLHHRIARRLSDVLSAAEQALFPSAPAALLGLEPTTTSTASVSPAGRRSDVAEQALLPSVPLALRLEDEVMEPAMTSAAPSAPSAAPSAAPPAASSSLPAPDPAPLTPGRAHCTLRERCPACFGLTEWGRDLVESGGDVQLGSDGCFSFRHVRSAGDGSIGYVPTLFVPQHKVEAVAKRIKNARTNPRAGATPRIPREAVEACESMFDATNEKVRRGTLKRYNASGIFSMTCRHGQVLFLVNIYTPGEQQCYIIAALEELLSMLPPHATVLQAYDIGCVVDHSLDLFPILEPSLRNRVAFIINHMHSYRHGWFCQIVYSPRFHDGATLADHEDVERNWSRSRKLIPITRGQWNSRRICILDQFFIFLNEEGQENLGSWIERQQEKNLETKLRKALKTYLECRVPEAELRRQWEDQKLAQSSARSYAPVRVRRELDKVALLQAQIDGVEKAITDTKQAIAASGALPTSLALLRGLQDTHVRLSREADELYSSLDIRGAQNGAASSSAAPVASSSSAAPVGDLGYPPLHPPHVPAVAPPAIDFAAMLQAIPPHVLASLSHAFQTMNPQQ</sequence>
<evidence type="ECO:0000259" key="2">
    <source>
        <dbReference type="Pfam" id="PF18802"/>
    </source>
</evidence>
<evidence type="ECO:0000313" key="4">
    <source>
        <dbReference type="Proteomes" id="UP000620124"/>
    </source>
</evidence>
<accession>A0A8H7DDL7</accession>
<evidence type="ECO:0000256" key="1">
    <source>
        <dbReference type="SAM" id="MobiDB-lite"/>
    </source>
</evidence>
<dbReference type="InterPro" id="IPR040521">
    <property type="entry name" value="KDZ"/>
</dbReference>
<name>A0A8H7DDL7_9AGAR</name>
<dbReference type="OrthoDB" id="3253684at2759"/>
<keyword evidence="4" id="KW-1185">Reference proteome</keyword>
<organism evidence="3 4">
    <name type="scientific">Mycena venus</name>
    <dbReference type="NCBI Taxonomy" id="2733690"/>
    <lineage>
        <taxon>Eukaryota</taxon>
        <taxon>Fungi</taxon>
        <taxon>Dikarya</taxon>
        <taxon>Basidiomycota</taxon>
        <taxon>Agaricomycotina</taxon>
        <taxon>Agaricomycetes</taxon>
        <taxon>Agaricomycetidae</taxon>
        <taxon>Agaricales</taxon>
        <taxon>Marasmiineae</taxon>
        <taxon>Mycenaceae</taxon>
        <taxon>Mycena</taxon>
    </lineage>
</organism>